<name>A0A1S8WMF7_OPIVI</name>
<evidence type="ECO:0000313" key="3">
    <source>
        <dbReference type="Proteomes" id="UP000243686"/>
    </source>
</evidence>
<organism evidence="2 3">
    <name type="scientific">Opisthorchis viverrini</name>
    <name type="common">Southeast Asian liver fluke</name>
    <dbReference type="NCBI Taxonomy" id="6198"/>
    <lineage>
        <taxon>Eukaryota</taxon>
        <taxon>Metazoa</taxon>
        <taxon>Spiralia</taxon>
        <taxon>Lophotrochozoa</taxon>
        <taxon>Platyhelminthes</taxon>
        <taxon>Trematoda</taxon>
        <taxon>Digenea</taxon>
        <taxon>Opisthorchiida</taxon>
        <taxon>Opisthorchiata</taxon>
        <taxon>Opisthorchiidae</taxon>
        <taxon>Opisthorchis</taxon>
    </lineage>
</organism>
<gene>
    <name evidence="2" type="ORF">X801_08634</name>
</gene>
<feature type="chain" id="PRO_5012300759" evidence="1">
    <location>
        <begin position="17"/>
        <end position="79"/>
    </location>
</feature>
<dbReference type="AlphaFoldDB" id="A0A1S8WMF7"/>
<proteinExistence type="predicted"/>
<evidence type="ECO:0000256" key="1">
    <source>
        <dbReference type="SAM" id="SignalP"/>
    </source>
</evidence>
<dbReference type="Proteomes" id="UP000243686">
    <property type="component" value="Unassembled WGS sequence"/>
</dbReference>
<keyword evidence="3" id="KW-1185">Reference proteome</keyword>
<accession>A0A1S8WMF7</accession>
<reference evidence="2 3" key="1">
    <citation type="submission" date="2015-03" db="EMBL/GenBank/DDBJ databases">
        <title>Draft genome of the nematode, Opisthorchis viverrini.</title>
        <authorList>
            <person name="Mitreva M."/>
        </authorList>
    </citation>
    <scope>NUCLEOTIDE SEQUENCE [LARGE SCALE GENOMIC DNA]</scope>
    <source>
        <strain evidence="2">Khon Kaen</strain>
    </source>
</reference>
<keyword evidence="1" id="KW-0732">Signal</keyword>
<evidence type="ECO:0000313" key="2">
    <source>
        <dbReference type="EMBL" id="OON15561.1"/>
    </source>
</evidence>
<dbReference type="EMBL" id="KV903633">
    <property type="protein sequence ID" value="OON15561.1"/>
    <property type="molecule type" value="Genomic_DNA"/>
</dbReference>
<sequence>MAYGVILIRISHCCAAALLVRAVHEQNASSRIVLGTDNIRNILKISHEAAQFEISRMQRLLREIFADEALIGNGRSENH</sequence>
<feature type="signal peptide" evidence="1">
    <location>
        <begin position="1"/>
        <end position="16"/>
    </location>
</feature>
<protein>
    <submittedName>
        <fullName evidence="2">Uncharacterized protein</fullName>
    </submittedName>
</protein>